<evidence type="ECO:0000256" key="3">
    <source>
        <dbReference type="ARBA" id="ARBA00005970"/>
    </source>
</evidence>
<feature type="region of interest" description="Disordered" evidence="13">
    <location>
        <begin position="506"/>
        <end position="541"/>
    </location>
</feature>
<keyword evidence="18" id="KW-1185">Reference proteome</keyword>
<evidence type="ECO:0000256" key="4">
    <source>
        <dbReference type="ARBA" id="ARBA00011743"/>
    </source>
</evidence>
<dbReference type="PRINTS" id="PR00099">
    <property type="entry name" value="CPSGATASE"/>
</dbReference>
<dbReference type="GO" id="GO:0000162">
    <property type="term" value="P:L-tryptophan biosynthetic process"/>
    <property type="evidence" value="ECO:0007669"/>
    <property type="project" value="TreeGrafter"/>
</dbReference>
<comment type="subunit">
    <text evidence="4">Tetramer of two components I and two components II.</text>
</comment>
<dbReference type="PRINTS" id="PR00097">
    <property type="entry name" value="ANTSNTHASEII"/>
</dbReference>
<proteinExistence type="inferred from homology"/>
<dbReference type="PROSITE" id="PS51273">
    <property type="entry name" value="GATASE_TYPE_1"/>
    <property type="match status" value="1"/>
</dbReference>
<evidence type="ECO:0000256" key="8">
    <source>
        <dbReference type="ARBA" id="ARBA00022909"/>
    </source>
</evidence>
<dbReference type="NCBIfam" id="TIGR00566">
    <property type="entry name" value="trpG_papA"/>
    <property type="match status" value="1"/>
</dbReference>
<dbReference type="InterPro" id="IPR006805">
    <property type="entry name" value="Anth_synth_I_N"/>
</dbReference>
<dbReference type="FunFam" id="3.40.50.880:FF:000003">
    <property type="entry name" value="Anthranilate synthase component II"/>
    <property type="match status" value="1"/>
</dbReference>
<feature type="domain" description="Chorismate-utilising enzyme C-terminal" evidence="15">
    <location>
        <begin position="550"/>
        <end position="821"/>
    </location>
</feature>
<dbReference type="InterPro" id="IPR006221">
    <property type="entry name" value="TrpG/PapA_dom"/>
</dbReference>
<keyword evidence="8" id="KW-0289">Folate biosynthesis</keyword>
<dbReference type="CDD" id="cd01743">
    <property type="entry name" value="GATase1_Anthranilate_Synthase"/>
    <property type="match status" value="1"/>
</dbReference>
<comment type="caution">
    <text evidence="17">The sequence shown here is derived from an EMBL/GenBank/DDBJ whole genome shotgun (WGS) entry which is preliminary data.</text>
</comment>
<comment type="similarity">
    <text evidence="3">In the C-terminal section; belongs to the anthranilate synthase component I family.</text>
</comment>
<evidence type="ECO:0000256" key="7">
    <source>
        <dbReference type="ARBA" id="ARBA00022679"/>
    </source>
</evidence>
<dbReference type="PRINTS" id="PR00096">
    <property type="entry name" value="GATASE"/>
</dbReference>
<dbReference type="SUPFAM" id="SSF52317">
    <property type="entry name" value="Class I glutamine amidotransferase-like"/>
    <property type="match status" value="1"/>
</dbReference>
<evidence type="ECO:0000256" key="9">
    <source>
        <dbReference type="ARBA" id="ARBA00022962"/>
    </source>
</evidence>
<dbReference type="Gene3D" id="3.60.120.10">
    <property type="entry name" value="Anthranilate synthase"/>
    <property type="match status" value="1"/>
</dbReference>
<evidence type="ECO:0000256" key="6">
    <source>
        <dbReference type="ARBA" id="ARBA00020654"/>
    </source>
</evidence>
<dbReference type="PANTHER" id="PTHR11236">
    <property type="entry name" value="AMINOBENZOATE/ANTHRANILATE SYNTHASE"/>
    <property type="match status" value="1"/>
</dbReference>
<dbReference type="InterPro" id="IPR029062">
    <property type="entry name" value="Class_I_gatase-like"/>
</dbReference>
<feature type="domain" description="Glutamine amidotransferase" evidence="14">
    <location>
        <begin position="14"/>
        <end position="213"/>
    </location>
</feature>
<evidence type="ECO:0000259" key="16">
    <source>
        <dbReference type="Pfam" id="PF04715"/>
    </source>
</evidence>
<dbReference type="InterPro" id="IPR005801">
    <property type="entry name" value="ADC_synthase"/>
</dbReference>
<dbReference type="GO" id="GO:0008153">
    <property type="term" value="P:4-aminobenzoate biosynthetic process"/>
    <property type="evidence" value="ECO:0007669"/>
    <property type="project" value="TreeGrafter"/>
</dbReference>
<evidence type="ECO:0000313" key="18">
    <source>
        <dbReference type="Proteomes" id="UP001212152"/>
    </source>
</evidence>
<dbReference type="InterPro" id="IPR019999">
    <property type="entry name" value="Anth_synth_I-like"/>
</dbReference>
<evidence type="ECO:0000259" key="14">
    <source>
        <dbReference type="Pfam" id="PF00117"/>
    </source>
</evidence>
<dbReference type="SUPFAM" id="SSF56322">
    <property type="entry name" value="ADC synthase"/>
    <property type="match status" value="1"/>
</dbReference>
<evidence type="ECO:0000313" key="17">
    <source>
        <dbReference type="EMBL" id="KAJ3176626.1"/>
    </source>
</evidence>
<gene>
    <name evidence="17" type="ORF">HDU87_004954</name>
</gene>
<evidence type="ECO:0000256" key="5">
    <source>
        <dbReference type="ARBA" id="ARBA00013139"/>
    </source>
</evidence>
<sequence length="843" mass="92788">MPSLPSLPSGLRTLIVDNYDSYTFNLYQYCSAAGGHTPVVIRNNQFTWEDVRERILPHFDCVIISPGPGRPERPADFGVCGDILRHAELPILGVCLGHQGLASVYGGKVVHAREPVHGRVSPVVHLAAVPVPDRPIGLFDGLPNPFQAVRYHSLVVSPTDVPAELRITAWTEDEGGDRIIQGLEHREKPIWGVQFHPESICTEGGQRLLGNFYTLATEYLRSSGRLKSATSIPADVAAMSVVPEALVAPISHNQTPSGEQRAVVHVRKLGKDHWTDAQAVFTDVFSKDEASFWLDSAKVEPNLSRFSFMGSMSTQRSFSVSYCSKKRTITRTRLSQNLPPTRPFHTVTESFSLEQHDTFFMWMSRTIKEHGLQGTRIHLEGSSTADVVDAPLPFNFTCGMVGFFGYEMKEESLGSDTSHKTKCDGEQHFHIVDGGATPDASFLLADRVVAFDHVEMEIYLLALRLDGGEKPLVDAWIREITQQIEAVGVVRQRQIGTQRVLTPWSLNSATPHITDPERRQRKQPKSPPPKSPPLPSSAPPRSTLKLAVSQTQYLADVRSSLAKIRDGETYEVCLTTQISASLRSPKDANAPDSYELYKDLRRRNPAPYGAFLRFGAAFALASSSPERFMRLEKDGLMSMKPIKGTVRRAQKEAGMSDQDVQVEDERRRVALENDEKNRAENLMIVDLIRNDLNTISEPRSVNVPALMVVESYATVHQLVTTVEAQLRTGLNAVDAVMHSFPPGSMTGAPKLRTVEILETLEKAPRGPYSGVLGYFSLNGAAEFSVIIRTAVCTANGVSVGAGGAIVSLSDPQEEFEEMLLKANSVIPSIMEVYGIGAIDVSGR</sequence>
<name>A0AAD5TJU0_9FUNG</name>
<dbReference type="GO" id="GO:0046820">
    <property type="term" value="F:4-amino-4-deoxychorismate synthase activity"/>
    <property type="evidence" value="ECO:0007669"/>
    <property type="project" value="UniProtKB-EC"/>
</dbReference>
<evidence type="ECO:0000256" key="11">
    <source>
        <dbReference type="ARBA" id="ARBA00031904"/>
    </source>
</evidence>
<protein>
    <recommendedName>
        <fullName evidence="6">Anthranilate synthase component 2</fullName>
        <ecNumber evidence="5">2.6.1.85</ecNumber>
    </recommendedName>
    <alternativeName>
        <fullName evidence="12">Anthranilate synthase, glutamine amidotransferase component</fullName>
    </alternativeName>
    <alternativeName>
        <fullName evidence="10">Para-aminobenzoate synthase</fullName>
    </alternativeName>
    <alternativeName>
        <fullName evidence="11">p-aminobenzoic acid synthase</fullName>
    </alternativeName>
</protein>
<accession>A0AAD5TJU0</accession>
<dbReference type="Pfam" id="PF00117">
    <property type="entry name" value="GATase"/>
    <property type="match status" value="1"/>
</dbReference>
<feature type="compositionally biased region" description="Pro residues" evidence="13">
    <location>
        <begin position="525"/>
        <end position="538"/>
    </location>
</feature>
<evidence type="ECO:0000256" key="10">
    <source>
        <dbReference type="ARBA" id="ARBA00031329"/>
    </source>
</evidence>
<keyword evidence="9" id="KW-0315">Glutamine amidotransferase</keyword>
<organism evidence="17 18">
    <name type="scientific">Geranomyces variabilis</name>
    <dbReference type="NCBI Taxonomy" id="109894"/>
    <lineage>
        <taxon>Eukaryota</taxon>
        <taxon>Fungi</taxon>
        <taxon>Fungi incertae sedis</taxon>
        <taxon>Chytridiomycota</taxon>
        <taxon>Chytridiomycota incertae sedis</taxon>
        <taxon>Chytridiomycetes</taxon>
        <taxon>Spizellomycetales</taxon>
        <taxon>Powellomycetaceae</taxon>
        <taxon>Geranomyces</taxon>
    </lineage>
</organism>
<dbReference type="EMBL" id="JADGJQ010000039">
    <property type="protein sequence ID" value="KAJ3176626.1"/>
    <property type="molecule type" value="Genomic_DNA"/>
</dbReference>
<dbReference type="Pfam" id="PF04715">
    <property type="entry name" value="Anth_synt_I_N"/>
    <property type="match status" value="1"/>
</dbReference>
<dbReference type="GO" id="GO:0005737">
    <property type="term" value="C:cytoplasm"/>
    <property type="evidence" value="ECO:0007669"/>
    <property type="project" value="TreeGrafter"/>
</dbReference>
<evidence type="ECO:0000259" key="15">
    <source>
        <dbReference type="Pfam" id="PF00425"/>
    </source>
</evidence>
<dbReference type="PANTHER" id="PTHR11236:SF18">
    <property type="entry name" value="AMINODEOXYCHORISMATE SYNTHASE"/>
    <property type="match status" value="1"/>
</dbReference>
<dbReference type="AlphaFoldDB" id="A0AAD5TJU0"/>
<evidence type="ECO:0000256" key="2">
    <source>
        <dbReference type="ARBA" id="ARBA00005009"/>
    </source>
</evidence>
<feature type="domain" description="Anthranilate synthase component I N-terminal" evidence="16">
    <location>
        <begin position="287"/>
        <end position="460"/>
    </location>
</feature>
<dbReference type="GO" id="GO:0046656">
    <property type="term" value="P:folic acid biosynthetic process"/>
    <property type="evidence" value="ECO:0007669"/>
    <property type="project" value="UniProtKB-KW"/>
</dbReference>
<dbReference type="InterPro" id="IPR017926">
    <property type="entry name" value="GATASE"/>
</dbReference>
<keyword evidence="7" id="KW-0808">Transferase</keyword>
<evidence type="ECO:0000256" key="1">
    <source>
        <dbReference type="ARBA" id="ARBA00001000"/>
    </source>
</evidence>
<evidence type="ECO:0000256" key="12">
    <source>
        <dbReference type="ARBA" id="ARBA00082672"/>
    </source>
</evidence>
<dbReference type="InterPro" id="IPR015890">
    <property type="entry name" value="Chorismate_C"/>
</dbReference>
<reference evidence="17" key="1">
    <citation type="submission" date="2020-05" db="EMBL/GenBank/DDBJ databases">
        <title>Phylogenomic resolution of chytrid fungi.</title>
        <authorList>
            <person name="Stajich J.E."/>
            <person name="Amses K."/>
            <person name="Simmons R."/>
            <person name="Seto K."/>
            <person name="Myers J."/>
            <person name="Bonds A."/>
            <person name="Quandt C.A."/>
            <person name="Barry K."/>
            <person name="Liu P."/>
            <person name="Grigoriev I."/>
            <person name="Longcore J.E."/>
            <person name="James T.Y."/>
        </authorList>
    </citation>
    <scope>NUCLEOTIDE SEQUENCE</scope>
    <source>
        <strain evidence="17">JEL0379</strain>
    </source>
</reference>
<dbReference type="EC" id="2.6.1.85" evidence="5"/>
<dbReference type="Pfam" id="PF00425">
    <property type="entry name" value="Chorismate_bind"/>
    <property type="match status" value="1"/>
</dbReference>
<comment type="catalytic activity">
    <reaction evidence="1">
        <text>chorismate + L-glutamine = 4-amino-4-deoxychorismate + L-glutamate</text>
        <dbReference type="Rhea" id="RHEA:11672"/>
        <dbReference type="ChEBI" id="CHEBI:29748"/>
        <dbReference type="ChEBI" id="CHEBI:29985"/>
        <dbReference type="ChEBI" id="CHEBI:58359"/>
        <dbReference type="ChEBI" id="CHEBI:58406"/>
        <dbReference type="EC" id="2.6.1.85"/>
    </reaction>
</comment>
<dbReference type="Gene3D" id="3.40.50.880">
    <property type="match status" value="1"/>
</dbReference>
<comment type="pathway">
    <text evidence="2">Cofactor biosynthesis; tetrahydrofolate biosynthesis; 4-aminobenzoate from chorismate: step 1/2.</text>
</comment>
<evidence type="ECO:0000256" key="13">
    <source>
        <dbReference type="SAM" id="MobiDB-lite"/>
    </source>
</evidence>
<dbReference type="Proteomes" id="UP001212152">
    <property type="component" value="Unassembled WGS sequence"/>
</dbReference>